<dbReference type="EMBL" id="BAABWU010000008">
    <property type="protein sequence ID" value="GAA6196864.1"/>
    <property type="molecule type" value="Genomic_DNA"/>
</dbReference>
<keyword evidence="1" id="KW-0456">Lyase</keyword>
<dbReference type="Pfam" id="PF05845">
    <property type="entry name" value="PhnH"/>
    <property type="match status" value="1"/>
</dbReference>
<dbReference type="SUPFAM" id="SSF159709">
    <property type="entry name" value="PhnH-like"/>
    <property type="match status" value="1"/>
</dbReference>
<dbReference type="PIRSF" id="PIRSF020680">
    <property type="entry name" value="PhnH"/>
    <property type="match status" value="1"/>
</dbReference>
<comment type="caution">
    <text evidence="1">The sequence shown here is derived from an EMBL/GenBank/DDBJ whole genome shotgun (WGS) entry which is preliminary data.</text>
</comment>
<protein>
    <submittedName>
        <fullName evidence="1">Phosphonate C-P lyase system protein PhnH</fullName>
    </submittedName>
</protein>
<proteinExistence type="predicted"/>
<reference evidence="1 2" key="1">
    <citation type="submission" date="2024-04" db="EMBL/GenBank/DDBJ databases">
        <title>Draft genome sequence of Pseudophaeobacter arcticus NBRC 116598.</title>
        <authorList>
            <person name="Miyakawa T."/>
            <person name="Kusuya Y."/>
            <person name="Miura T."/>
        </authorList>
    </citation>
    <scope>NUCLEOTIDE SEQUENCE [LARGE SCALE GENOMIC DNA]</scope>
    <source>
        <strain evidence="1 2">SU-CL00105</strain>
    </source>
</reference>
<dbReference type="NCBIfam" id="TIGR03292">
    <property type="entry name" value="PhnH_redo"/>
    <property type="match status" value="1"/>
</dbReference>
<evidence type="ECO:0000313" key="2">
    <source>
        <dbReference type="Proteomes" id="UP001441944"/>
    </source>
</evidence>
<dbReference type="Proteomes" id="UP001441944">
    <property type="component" value="Unassembled WGS sequence"/>
</dbReference>
<gene>
    <name evidence="1" type="primary">phnH</name>
    <name evidence="1" type="ORF">NBRC116598_23080</name>
</gene>
<name>A0ABQ0ALX5_9RHOB</name>
<dbReference type="RefSeq" id="WP_353400177.1">
    <property type="nucleotide sequence ID" value="NZ_BAABWU010000008.1"/>
</dbReference>
<sequence length="194" mass="20040">MSLDIETNSYGGGFATPPVDAANAFRAAMNAMARPGTVQDITGAEPPAGISAAAGCLLLTLCDPETGVYFAPDVDSPALRSWLAFHTGAPFVAADRADFALGSWGALMPLSQYRIGTPEYPDRSATLIVELADFAAANATLSGPGIKEQNHLALPDVVACQGNAAQFPLGGDFFFTCAAQLAALPRSTTIMAKD</sequence>
<evidence type="ECO:0000313" key="1">
    <source>
        <dbReference type="EMBL" id="GAA6196864.1"/>
    </source>
</evidence>
<keyword evidence="2" id="KW-1185">Reference proteome</keyword>
<organism evidence="1 2">
    <name type="scientific">Pseudophaeobacter arcticus</name>
    <dbReference type="NCBI Taxonomy" id="385492"/>
    <lineage>
        <taxon>Bacteria</taxon>
        <taxon>Pseudomonadati</taxon>
        <taxon>Pseudomonadota</taxon>
        <taxon>Alphaproteobacteria</taxon>
        <taxon>Rhodobacterales</taxon>
        <taxon>Paracoccaceae</taxon>
        <taxon>Pseudophaeobacter</taxon>
    </lineage>
</organism>
<accession>A0ABQ0ALX5</accession>
<dbReference type="GO" id="GO:0016829">
    <property type="term" value="F:lyase activity"/>
    <property type="evidence" value="ECO:0007669"/>
    <property type="project" value="UniProtKB-KW"/>
</dbReference>
<dbReference type="InterPro" id="IPR038058">
    <property type="entry name" value="PhnH-like_sp"/>
</dbReference>
<dbReference type="InterPro" id="IPR008772">
    <property type="entry name" value="Phosphonate_metab_PhnH"/>
</dbReference>
<dbReference type="Gene3D" id="3.40.50.11310">
    <property type="entry name" value="Bacterial phosphonate metabolism protein PhnH"/>
    <property type="match status" value="1"/>
</dbReference>